<reference evidence="1 2" key="1">
    <citation type="journal article" date="2011" name="BMC Genomics">
        <title>Insight into cross-talk between intra-amoebal pathogens.</title>
        <authorList>
            <person name="Gimenez G."/>
            <person name="Bertelli C."/>
            <person name="Moliner C."/>
            <person name="Robert C."/>
            <person name="Raoult D."/>
            <person name="Fournier P.E."/>
            <person name="Greub G."/>
        </authorList>
    </citation>
    <scope>NUCLEOTIDE SEQUENCE [LARGE SCALE GENOMIC DNA]</scope>
    <source>
        <strain evidence="1 2">LLAP12</strain>
    </source>
</reference>
<dbReference type="AlphaFoldDB" id="G9EL86"/>
<dbReference type="STRING" id="658187.LDG_6145"/>
<sequence length="268" mass="31235">MSETSEQVKKNMDYAAKIIKSQIQNARDYINKELEFGFIQERQGKSHLPIPNEEALKTMEQHPFVHWLHKQDYFLQATAKIAKARLRVIKRTDVEIILSYMEKLALVRLCALQIHLFAEHKRMLTQIVVSEKERKPVMKAMEKINFALNHGGLYFSNGAMQLVFHTLLQQLLKNPGHNIFSSKRSHENVLRQAFIKIFLQELIRTYEGIKTGLAVNIALEVTDIFFMDNMDKRDAEREVEKIFDTICAENKFLEMTAKEILFGSTSYL</sequence>
<proteinExistence type="predicted"/>
<dbReference type="EMBL" id="JH413808">
    <property type="protein sequence ID" value="EHL31975.1"/>
    <property type="molecule type" value="Genomic_DNA"/>
</dbReference>
<organism evidence="1 2">
    <name type="scientific">Legionella drancourtii LLAP12</name>
    <dbReference type="NCBI Taxonomy" id="658187"/>
    <lineage>
        <taxon>Bacteria</taxon>
        <taxon>Pseudomonadati</taxon>
        <taxon>Pseudomonadota</taxon>
        <taxon>Gammaproteobacteria</taxon>
        <taxon>Legionellales</taxon>
        <taxon>Legionellaceae</taxon>
        <taxon>Legionella</taxon>
    </lineage>
</organism>
<dbReference type="RefSeq" id="WP_006870086.1">
    <property type="nucleotide sequence ID" value="NZ_JH413808.1"/>
</dbReference>
<protein>
    <submittedName>
        <fullName evidence="1">Uncharacterized protein</fullName>
    </submittedName>
</protein>
<name>G9EL86_9GAMM</name>
<accession>G9EL86</accession>
<dbReference type="Proteomes" id="UP000002770">
    <property type="component" value="Unassembled WGS sequence"/>
</dbReference>
<gene>
    <name evidence="1" type="ORF">LDG_6145</name>
</gene>
<dbReference type="HOGENOM" id="CLU_1037438_0_0_6"/>
<evidence type="ECO:0000313" key="2">
    <source>
        <dbReference type="Proteomes" id="UP000002770"/>
    </source>
</evidence>
<dbReference type="InParanoid" id="G9EL86"/>
<evidence type="ECO:0000313" key="1">
    <source>
        <dbReference type="EMBL" id="EHL31975.1"/>
    </source>
</evidence>
<keyword evidence="2" id="KW-1185">Reference proteome</keyword>